<dbReference type="InterPro" id="IPR013656">
    <property type="entry name" value="PAS_4"/>
</dbReference>
<dbReference type="PROSITE" id="PS50112">
    <property type="entry name" value="PAS"/>
    <property type="match status" value="2"/>
</dbReference>
<dbReference type="SUPFAM" id="SSF55785">
    <property type="entry name" value="PYP-like sensor domain (PAS domain)"/>
    <property type="match status" value="2"/>
</dbReference>
<gene>
    <name evidence="8" type="ORF">SAMN05192554_10810</name>
</gene>
<dbReference type="SMART" id="SM00065">
    <property type="entry name" value="GAF"/>
    <property type="match status" value="1"/>
</dbReference>
<proteinExistence type="predicted"/>
<dbReference type="AlphaFoldDB" id="A0A1G9WEC5"/>
<dbReference type="Gene3D" id="3.30.565.10">
    <property type="entry name" value="Histidine kinase-like ATPase, C-terminal domain"/>
    <property type="match status" value="1"/>
</dbReference>
<dbReference type="Gene3D" id="3.30.450.40">
    <property type="match status" value="1"/>
</dbReference>
<dbReference type="Proteomes" id="UP000199370">
    <property type="component" value="Unassembled WGS sequence"/>
</dbReference>
<dbReference type="PANTHER" id="PTHR43304:SF1">
    <property type="entry name" value="PAC DOMAIN-CONTAINING PROTEIN"/>
    <property type="match status" value="1"/>
</dbReference>
<reference evidence="8 9" key="1">
    <citation type="submission" date="2016-10" db="EMBL/GenBank/DDBJ databases">
        <authorList>
            <person name="de Groot N.N."/>
        </authorList>
    </citation>
    <scope>NUCLEOTIDE SEQUENCE [LARGE SCALE GENOMIC DNA]</scope>
    <source>
        <strain evidence="9">EB21,IBRC-M 10013,KCTC 4048</strain>
    </source>
</reference>
<dbReference type="Gene3D" id="3.30.450.20">
    <property type="entry name" value="PAS domain"/>
    <property type="match status" value="2"/>
</dbReference>
<dbReference type="CDD" id="cd00130">
    <property type="entry name" value="PAS"/>
    <property type="match status" value="2"/>
</dbReference>
<evidence type="ECO:0000256" key="2">
    <source>
        <dbReference type="ARBA" id="ARBA00012438"/>
    </source>
</evidence>
<dbReference type="InterPro" id="IPR003018">
    <property type="entry name" value="GAF"/>
</dbReference>
<dbReference type="InterPro" id="IPR036890">
    <property type="entry name" value="HATPase_C_sf"/>
</dbReference>
<feature type="domain" description="PAS" evidence="7">
    <location>
        <begin position="120"/>
        <end position="165"/>
    </location>
</feature>
<keyword evidence="5" id="KW-0418">Kinase</keyword>
<dbReference type="SUPFAM" id="SSF55781">
    <property type="entry name" value="GAF domain-like"/>
    <property type="match status" value="1"/>
</dbReference>
<dbReference type="InterPro" id="IPR003594">
    <property type="entry name" value="HATPase_dom"/>
</dbReference>
<dbReference type="Pfam" id="PF13185">
    <property type="entry name" value="GAF_2"/>
    <property type="match status" value="1"/>
</dbReference>
<feature type="domain" description="PAS" evidence="7">
    <location>
        <begin position="7"/>
        <end position="77"/>
    </location>
</feature>
<dbReference type="Pfam" id="PF08448">
    <property type="entry name" value="PAS_4"/>
    <property type="match status" value="1"/>
</dbReference>
<dbReference type="InterPro" id="IPR029016">
    <property type="entry name" value="GAF-like_dom_sf"/>
</dbReference>
<dbReference type="SMART" id="SM00091">
    <property type="entry name" value="PAS"/>
    <property type="match status" value="2"/>
</dbReference>
<dbReference type="RefSeq" id="WP_089732827.1">
    <property type="nucleotide sequence ID" value="NZ_FNIA01000008.1"/>
</dbReference>
<keyword evidence="4" id="KW-0808">Transferase</keyword>
<dbReference type="InterPro" id="IPR035965">
    <property type="entry name" value="PAS-like_dom_sf"/>
</dbReference>
<protein>
    <recommendedName>
        <fullName evidence="2">histidine kinase</fullName>
        <ecNumber evidence="2">2.7.13.3</ecNumber>
    </recommendedName>
</protein>
<dbReference type="GO" id="GO:0004673">
    <property type="term" value="F:protein histidine kinase activity"/>
    <property type="evidence" value="ECO:0007669"/>
    <property type="project" value="UniProtKB-EC"/>
</dbReference>
<dbReference type="InterPro" id="IPR000014">
    <property type="entry name" value="PAS"/>
</dbReference>
<dbReference type="EMBL" id="FNIA01000008">
    <property type="protein sequence ID" value="SDM82526.1"/>
    <property type="molecule type" value="Genomic_DNA"/>
</dbReference>
<feature type="domain" description="Histidine kinase" evidence="6">
    <location>
        <begin position="420"/>
        <end position="614"/>
    </location>
</feature>
<dbReference type="STRING" id="996166.SAMN05192554_10810"/>
<dbReference type="InterPro" id="IPR005467">
    <property type="entry name" value="His_kinase_dom"/>
</dbReference>
<evidence type="ECO:0000259" key="6">
    <source>
        <dbReference type="PROSITE" id="PS50109"/>
    </source>
</evidence>
<sequence>MSNGPHATDRSVPILDRVGDAFFALDGDWRFTYINDRAESMLKRSRRQLIGRVMWDEFPETVETQFPEGFHQAMEAQEPVSFEVYHNPLDTWFEANAYPSESGLSVYLRDITDRKERENELAQHARVVEAVHDGVLTVDDDDRIASVNEAIEETLGATRDELVGQPIRRLPELANIDSEGAMAIGEAIGTLQSGETSYQRFELSFTNADGEERIGEMRMVPLGEGLASVAGVIRDVTEQREYEETVDSLHEVTRWLFGAEDAAEICSVAVHAADELLDLPISGVWLIDDERGCLDPMAATMGAHTELGGLPQFYEGEGLIWDVYREGEPKMFDDLTQESDIYNEDTPLRSEIIVPIGTHGVIMTGSTRVEGFDDTDLELVSLLASNTEAALDRSDREKLLQDRKQSLARQSERLRAVADILSEDLQQHLDDVASEFDEESHDPAVTETLTRAEELVDDVLEFARDQSAMGSRSSVDFESALSDALDASIAEDMTVYLEFEGSVRAERARFVHMLETVFNDVTTRAKGDATVRIGPVEDDATGKPTGFYILDDAAAIPETEFDRVFEPETTTGSERSGLGLAVAREIAEAHGWEVDVSTGQASGTQFSVTGMVTFEVSQK</sequence>
<dbReference type="PROSITE" id="PS50109">
    <property type="entry name" value="HIS_KIN"/>
    <property type="match status" value="1"/>
</dbReference>
<dbReference type="OrthoDB" id="8127at2157"/>
<dbReference type="Pfam" id="PF13426">
    <property type="entry name" value="PAS_9"/>
    <property type="match status" value="1"/>
</dbReference>
<evidence type="ECO:0000259" key="7">
    <source>
        <dbReference type="PROSITE" id="PS50112"/>
    </source>
</evidence>
<organism evidence="8 9">
    <name type="scientific">Haloarchaeobius iranensis</name>
    <dbReference type="NCBI Taxonomy" id="996166"/>
    <lineage>
        <taxon>Archaea</taxon>
        <taxon>Methanobacteriati</taxon>
        <taxon>Methanobacteriota</taxon>
        <taxon>Stenosarchaea group</taxon>
        <taxon>Halobacteria</taxon>
        <taxon>Halobacteriales</taxon>
        <taxon>Halorubellaceae</taxon>
        <taxon>Haloarchaeobius</taxon>
    </lineage>
</organism>
<evidence type="ECO:0000256" key="3">
    <source>
        <dbReference type="ARBA" id="ARBA00022553"/>
    </source>
</evidence>
<dbReference type="SMART" id="SM00387">
    <property type="entry name" value="HATPase_c"/>
    <property type="match status" value="1"/>
</dbReference>
<evidence type="ECO:0000313" key="8">
    <source>
        <dbReference type="EMBL" id="SDM82526.1"/>
    </source>
</evidence>
<evidence type="ECO:0000313" key="9">
    <source>
        <dbReference type="Proteomes" id="UP000199370"/>
    </source>
</evidence>
<keyword evidence="3" id="KW-0597">Phosphoprotein</keyword>
<evidence type="ECO:0000256" key="1">
    <source>
        <dbReference type="ARBA" id="ARBA00000085"/>
    </source>
</evidence>
<dbReference type="Pfam" id="PF02518">
    <property type="entry name" value="HATPase_c"/>
    <property type="match status" value="1"/>
</dbReference>
<dbReference type="InterPro" id="IPR052162">
    <property type="entry name" value="Sensor_kinase/Photoreceptor"/>
</dbReference>
<accession>A0A1G9WEC5</accession>
<dbReference type="NCBIfam" id="TIGR00229">
    <property type="entry name" value="sensory_box"/>
    <property type="match status" value="2"/>
</dbReference>
<dbReference type="SUPFAM" id="SSF55874">
    <property type="entry name" value="ATPase domain of HSP90 chaperone/DNA topoisomerase II/histidine kinase"/>
    <property type="match status" value="1"/>
</dbReference>
<keyword evidence="9" id="KW-1185">Reference proteome</keyword>
<evidence type="ECO:0000256" key="4">
    <source>
        <dbReference type="ARBA" id="ARBA00022679"/>
    </source>
</evidence>
<name>A0A1G9WEC5_9EURY</name>
<comment type="catalytic activity">
    <reaction evidence="1">
        <text>ATP + protein L-histidine = ADP + protein N-phospho-L-histidine.</text>
        <dbReference type="EC" id="2.7.13.3"/>
    </reaction>
</comment>
<dbReference type="EC" id="2.7.13.3" evidence="2"/>
<evidence type="ECO:0000256" key="5">
    <source>
        <dbReference type="ARBA" id="ARBA00022777"/>
    </source>
</evidence>
<dbReference type="PANTHER" id="PTHR43304">
    <property type="entry name" value="PHYTOCHROME-LIKE PROTEIN CPH1"/>
    <property type="match status" value="1"/>
</dbReference>